<dbReference type="EMBL" id="AONI01000005">
    <property type="protein sequence ID" value="EPX81785.1"/>
    <property type="molecule type" value="Genomic_DNA"/>
</dbReference>
<protein>
    <submittedName>
        <fullName evidence="2">Uncharacterized protein</fullName>
    </submittedName>
</protein>
<feature type="transmembrane region" description="Helical" evidence="1">
    <location>
        <begin position="155"/>
        <end position="175"/>
    </location>
</feature>
<keyword evidence="1" id="KW-0812">Transmembrane</keyword>
<sequence>MSDLSISATEHGKLRVFELDDQLVTEIGHSGSLDRLQRALGVDSLNAEDVQIARVETLGDLGLSGLLREGYDVTPTAEEAAKLDALEGSVALIRTAAFQAPVTLRGAGEAKLVATFTEGRAPAPKFTPLESDAAKGVLEGPSASAKPTSSFVNRLLLIVMAAMAVAFLWVFFYYIGF</sequence>
<accession>S9RUQ8</accession>
<dbReference type="OrthoDB" id="7875742at2"/>
<gene>
    <name evidence="2" type="ORF">thalar_00343</name>
</gene>
<keyword evidence="1" id="KW-1133">Transmembrane helix</keyword>
<name>S9RUQ8_9RHOB</name>
<dbReference type="RefSeq" id="WP_021101284.1">
    <property type="nucleotide sequence ID" value="NZ_KE557310.1"/>
</dbReference>
<evidence type="ECO:0000313" key="2">
    <source>
        <dbReference type="EMBL" id="EPX81785.1"/>
    </source>
</evidence>
<evidence type="ECO:0000313" key="3">
    <source>
        <dbReference type="Proteomes" id="UP000015351"/>
    </source>
</evidence>
<keyword evidence="1" id="KW-0472">Membrane</keyword>
<organism evidence="2 3">
    <name type="scientific">Litoreibacter arenae DSM 19593</name>
    <dbReference type="NCBI Taxonomy" id="1123360"/>
    <lineage>
        <taxon>Bacteria</taxon>
        <taxon>Pseudomonadati</taxon>
        <taxon>Pseudomonadota</taxon>
        <taxon>Alphaproteobacteria</taxon>
        <taxon>Rhodobacterales</taxon>
        <taxon>Roseobacteraceae</taxon>
        <taxon>Litoreibacter</taxon>
    </lineage>
</organism>
<reference evidence="3" key="1">
    <citation type="journal article" date="2013" name="Stand. Genomic Sci.">
        <title>Genome sequence of the Litoreibacter arenae type strain (DSM 19593(T)), a member of the Roseobacter clade isolated from sea sand.</title>
        <authorList>
            <person name="Riedel T."/>
            <person name="Fiebig A."/>
            <person name="Petersen J."/>
            <person name="Gronow S."/>
            <person name="Kyrpides N.C."/>
            <person name="Goker M."/>
            <person name="Klenk H.P."/>
        </authorList>
    </citation>
    <scope>NUCLEOTIDE SEQUENCE [LARGE SCALE GENOMIC DNA]</scope>
    <source>
        <strain evidence="3">DSM 19593</strain>
    </source>
</reference>
<dbReference type="Proteomes" id="UP000015351">
    <property type="component" value="Unassembled WGS sequence"/>
</dbReference>
<evidence type="ECO:0000256" key="1">
    <source>
        <dbReference type="SAM" id="Phobius"/>
    </source>
</evidence>
<dbReference type="STRING" id="1123360.thalar_00343"/>
<comment type="caution">
    <text evidence="2">The sequence shown here is derived from an EMBL/GenBank/DDBJ whole genome shotgun (WGS) entry which is preliminary data.</text>
</comment>
<dbReference type="AlphaFoldDB" id="S9RUQ8"/>
<dbReference type="HOGENOM" id="CLU_1516125_0_0_5"/>
<keyword evidence="3" id="KW-1185">Reference proteome</keyword>
<proteinExistence type="predicted"/>